<evidence type="ECO:0000256" key="1">
    <source>
        <dbReference type="ARBA" id="ARBA00022676"/>
    </source>
</evidence>
<keyword evidence="2" id="KW-0808">Transferase</keyword>
<keyword evidence="3" id="KW-0812">Transmembrane</keyword>
<gene>
    <name evidence="4" type="ORF">CAEBREN_22008</name>
</gene>
<dbReference type="Pfam" id="PF01531">
    <property type="entry name" value="Glyco_transf_11"/>
    <property type="match status" value="1"/>
</dbReference>
<dbReference type="PANTHER" id="PTHR22898:SF14">
    <property type="entry name" value="L-FUCOSYLTRANSFERASE"/>
    <property type="match status" value="1"/>
</dbReference>
<proteinExistence type="predicted"/>
<dbReference type="Proteomes" id="UP000008068">
    <property type="component" value="Unassembled WGS sequence"/>
</dbReference>
<keyword evidence="5" id="KW-1185">Reference proteome</keyword>
<evidence type="ECO:0000256" key="3">
    <source>
        <dbReference type="SAM" id="Phobius"/>
    </source>
</evidence>
<keyword evidence="3" id="KW-1133">Transmembrane helix</keyword>
<reference evidence="5" key="1">
    <citation type="submission" date="2011-07" db="EMBL/GenBank/DDBJ databases">
        <authorList>
            <consortium name="Caenorhabditis brenneri Sequencing and Analysis Consortium"/>
            <person name="Wilson R.K."/>
        </authorList>
    </citation>
    <scope>NUCLEOTIDE SEQUENCE [LARGE SCALE GENOMIC DNA]</scope>
    <source>
        <strain evidence="5">PB2801</strain>
    </source>
</reference>
<protein>
    <recommendedName>
        <fullName evidence="6">L-Fucosyltransferase</fullName>
    </recommendedName>
</protein>
<evidence type="ECO:0000256" key="2">
    <source>
        <dbReference type="ARBA" id="ARBA00022679"/>
    </source>
</evidence>
<evidence type="ECO:0000313" key="5">
    <source>
        <dbReference type="Proteomes" id="UP000008068"/>
    </source>
</evidence>
<dbReference type="STRING" id="135651.G0NT29"/>
<dbReference type="InterPro" id="IPR052501">
    <property type="entry name" value="Alpha-1-2_FucT"/>
</dbReference>
<dbReference type="InterPro" id="IPR002516">
    <property type="entry name" value="Glyco_trans_11"/>
</dbReference>
<name>G0NT29_CAEBE</name>
<keyword evidence="3" id="KW-0472">Membrane</keyword>
<evidence type="ECO:0008006" key="6">
    <source>
        <dbReference type="Google" id="ProtNLM"/>
    </source>
</evidence>
<dbReference type="GO" id="GO:0005975">
    <property type="term" value="P:carbohydrate metabolic process"/>
    <property type="evidence" value="ECO:0007669"/>
    <property type="project" value="InterPro"/>
</dbReference>
<dbReference type="PANTHER" id="PTHR22898">
    <property type="entry name" value="UNCHARACTERIZED GLYCOSOL TRANSFERASE-RELATED"/>
    <property type="match status" value="1"/>
</dbReference>
<dbReference type="eggNOG" id="ENOG502SVMQ">
    <property type="taxonomic scope" value="Eukaryota"/>
</dbReference>
<keyword evidence="1" id="KW-0328">Glycosyltransferase</keyword>
<dbReference type="OMA" id="FPRMRNE"/>
<evidence type="ECO:0000313" key="4">
    <source>
        <dbReference type="EMBL" id="EGT36972.1"/>
    </source>
</evidence>
<feature type="transmembrane region" description="Helical" evidence="3">
    <location>
        <begin position="21"/>
        <end position="37"/>
    </location>
</feature>
<dbReference type="GO" id="GO:0008107">
    <property type="term" value="F:galactoside 2-alpha-L-fucosyltransferase activity"/>
    <property type="evidence" value="ECO:0007669"/>
    <property type="project" value="InterPro"/>
</dbReference>
<dbReference type="EMBL" id="GL379941">
    <property type="protein sequence ID" value="EGT36972.1"/>
    <property type="molecule type" value="Genomic_DNA"/>
</dbReference>
<dbReference type="InParanoid" id="G0NT29"/>
<dbReference type="HOGENOM" id="CLU_038305_0_0_1"/>
<organism evidence="5">
    <name type="scientific">Caenorhabditis brenneri</name>
    <name type="common">Nematode worm</name>
    <dbReference type="NCBI Taxonomy" id="135651"/>
    <lineage>
        <taxon>Eukaryota</taxon>
        <taxon>Metazoa</taxon>
        <taxon>Ecdysozoa</taxon>
        <taxon>Nematoda</taxon>
        <taxon>Chromadorea</taxon>
        <taxon>Rhabditida</taxon>
        <taxon>Rhabditina</taxon>
        <taxon>Rhabditomorpha</taxon>
        <taxon>Rhabditoidea</taxon>
        <taxon>Rhabditidae</taxon>
        <taxon>Peloderinae</taxon>
        <taxon>Caenorhabditis</taxon>
    </lineage>
</organism>
<dbReference type="OrthoDB" id="5815225at2759"/>
<accession>G0NT29</accession>
<dbReference type="GO" id="GO:0016020">
    <property type="term" value="C:membrane"/>
    <property type="evidence" value="ECO:0007669"/>
    <property type="project" value="InterPro"/>
</dbReference>
<dbReference type="AlphaFoldDB" id="G0NT29"/>
<dbReference type="CDD" id="cd11301">
    <property type="entry name" value="Fut1_Fut2_like"/>
    <property type="match status" value="1"/>
</dbReference>
<sequence length="377" mass="43946">MLQIKHSLHKFSKYLSSRKTAVFLSCLFIYLIGLHNLKKHVFFNNSGKFSVSIGILQPLELQKIDRKQYVDTKKYLSSNLAASSRLGNHIFELSAILAMSRKLNRTPTFFIQDIYHDQMLMDTDVLIPGLVDHFLIINQSLPATVTPVDFHKVCCIYDDPDRLKNETDQYLHIKGMHFQSWKYFPRMRNELLGYLKKPVTDWPDLPKSNDTNFLTCVHVRRTDFVGTGSHVPEIDFIIRSMKYVEDREIRKDMHMLTVFFGDDISYLEGLTQESFTLDNKKKKDLKTESFISRDTPSDTLLYSQHHCDVVFFTAPHSTFGWWMGFFSKGNQVYYTDIKYTNDTGIAQGQFKPEDYFPPHWIPIKYDGINNASVVETL</sequence>